<dbReference type="EMBL" id="GECU01032358">
    <property type="protein sequence ID" value="JAS75348.1"/>
    <property type="molecule type" value="Transcribed_RNA"/>
</dbReference>
<sequence>SLVFLVGDRTVEVAANDARLRPFYSGDQAEVLVEIMESLIKIKAQESVTSFRCVFKALDGHLYFLPGSIQFLPKSVSIPLSEVSYVEFSRINLSMAQAKTFDMTIFASRAYYFKGIQKDAFGRLELYLNENGIKMASEVIEESESRSDYEGSTG</sequence>
<dbReference type="PANTHER" id="PTHR45849">
    <property type="entry name" value="FACT COMPLEX SUBUNIT SSRP1"/>
    <property type="match status" value="1"/>
</dbReference>
<dbReference type="Pfam" id="PF08512">
    <property type="entry name" value="Rttp106-like_middle"/>
    <property type="match status" value="1"/>
</dbReference>
<dbReference type="PANTHER" id="PTHR45849:SF1">
    <property type="entry name" value="FACT COMPLEX SUBUNIT SSRP1"/>
    <property type="match status" value="1"/>
</dbReference>
<dbReference type="InterPro" id="IPR011993">
    <property type="entry name" value="PH-like_dom_sf"/>
</dbReference>
<name>A0A1B6HL03_9HEMI</name>
<feature type="non-terminal residue" evidence="2">
    <location>
        <position position="1"/>
    </location>
</feature>
<feature type="non-terminal residue" evidence="2">
    <location>
        <position position="154"/>
    </location>
</feature>
<reference evidence="2" key="1">
    <citation type="submission" date="2015-11" db="EMBL/GenBank/DDBJ databases">
        <title>De novo transcriptome assembly of four potential Pierce s Disease insect vectors from Arizona vineyards.</title>
        <authorList>
            <person name="Tassone E.E."/>
        </authorList>
    </citation>
    <scope>NUCLEOTIDE SEQUENCE</scope>
</reference>
<dbReference type="GO" id="GO:0031491">
    <property type="term" value="F:nucleosome binding"/>
    <property type="evidence" value="ECO:0007669"/>
    <property type="project" value="TreeGrafter"/>
</dbReference>
<feature type="domain" description="Histone chaperone RTT106/FACT complex subunit SPT16-like middle" evidence="1">
    <location>
        <begin position="51"/>
        <end position="138"/>
    </location>
</feature>
<dbReference type="InterPro" id="IPR050454">
    <property type="entry name" value="RTT106/SSRP1_HistChap/FACT"/>
</dbReference>
<dbReference type="GO" id="GO:0035101">
    <property type="term" value="C:FACT complex"/>
    <property type="evidence" value="ECO:0007669"/>
    <property type="project" value="TreeGrafter"/>
</dbReference>
<dbReference type="SMART" id="SM01287">
    <property type="entry name" value="Rtt106"/>
    <property type="match status" value="1"/>
</dbReference>
<dbReference type="AlphaFoldDB" id="A0A1B6HL03"/>
<dbReference type="Gene3D" id="2.30.29.30">
    <property type="entry name" value="Pleckstrin-homology domain (PH domain)/Phosphotyrosine-binding domain (PTB)"/>
    <property type="match status" value="1"/>
</dbReference>
<evidence type="ECO:0000259" key="1">
    <source>
        <dbReference type="SMART" id="SM01287"/>
    </source>
</evidence>
<evidence type="ECO:0000313" key="2">
    <source>
        <dbReference type="EMBL" id="JAS75348.1"/>
    </source>
</evidence>
<protein>
    <recommendedName>
        <fullName evidence="1">Histone chaperone RTT106/FACT complex subunit SPT16-like middle domain-containing protein</fullName>
    </recommendedName>
</protein>
<accession>A0A1B6HL03</accession>
<dbReference type="SUPFAM" id="SSF50729">
    <property type="entry name" value="PH domain-like"/>
    <property type="match status" value="1"/>
</dbReference>
<proteinExistence type="predicted"/>
<gene>
    <name evidence="2" type="ORF">g.1346</name>
</gene>
<dbReference type="GO" id="GO:0042393">
    <property type="term" value="F:histone binding"/>
    <property type="evidence" value="ECO:0007669"/>
    <property type="project" value="TreeGrafter"/>
</dbReference>
<dbReference type="InterPro" id="IPR013719">
    <property type="entry name" value="RTT106/SPT16-like_middle_dom"/>
</dbReference>
<organism evidence="2">
    <name type="scientific">Homalodisca liturata</name>
    <dbReference type="NCBI Taxonomy" id="320908"/>
    <lineage>
        <taxon>Eukaryota</taxon>
        <taxon>Metazoa</taxon>
        <taxon>Ecdysozoa</taxon>
        <taxon>Arthropoda</taxon>
        <taxon>Hexapoda</taxon>
        <taxon>Insecta</taxon>
        <taxon>Pterygota</taxon>
        <taxon>Neoptera</taxon>
        <taxon>Paraneoptera</taxon>
        <taxon>Hemiptera</taxon>
        <taxon>Auchenorrhyncha</taxon>
        <taxon>Membracoidea</taxon>
        <taxon>Cicadellidae</taxon>
        <taxon>Cicadellinae</taxon>
        <taxon>Proconiini</taxon>
        <taxon>Homalodisca</taxon>
    </lineage>
</organism>